<name>A0A0L0T782_ALLM3</name>
<evidence type="ECO:0000313" key="2">
    <source>
        <dbReference type="EMBL" id="KNE70585.1"/>
    </source>
</evidence>
<dbReference type="VEuPathDB" id="FungiDB:AMAG_14711"/>
<gene>
    <name evidence="2" type="ORF">AMAG_14711</name>
</gene>
<feature type="region of interest" description="Disordered" evidence="1">
    <location>
        <begin position="1"/>
        <end position="61"/>
    </location>
</feature>
<dbReference type="AlphaFoldDB" id="A0A0L0T782"/>
<evidence type="ECO:0000313" key="3">
    <source>
        <dbReference type="Proteomes" id="UP000054350"/>
    </source>
</evidence>
<dbReference type="EMBL" id="GG745366">
    <property type="protein sequence ID" value="KNE70585.1"/>
    <property type="molecule type" value="Genomic_DNA"/>
</dbReference>
<reference evidence="3" key="2">
    <citation type="submission" date="2009-11" db="EMBL/GenBank/DDBJ databases">
        <title>The Genome Sequence of Allomyces macrogynus strain ATCC 38327.</title>
        <authorList>
            <consortium name="The Broad Institute Genome Sequencing Platform"/>
            <person name="Russ C."/>
            <person name="Cuomo C."/>
            <person name="Shea T."/>
            <person name="Young S.K."/>
            <person name="Zeng Q."/>
            <person name="Koehrsen M."/>
            <person name="Haas B."/>
            <person name="Borodovsky M."/>
            <person name="Guigo R."/>
            <person name="Alvarado L."/>
            <person name="Berlin A."/>
            <person name="Borenstein D."/>
            <person name="Chen Z."/>
            <person name="Engels R."/>
            <person name="Freedman E."/>
            <person name="Gellesch M."/>
            <person name="Goldberg J."/>
            <person name="Griggs A."/>
            <person name="Gujja S."/>
            <person name="Heiman D."/>
            <person name="Hepburn T."/>
            <person name="Howarth C."/>
            <person name="Jen D."/>
            <person name="Larson L."/>
            <person name="Lewis B."/>
            <person name="Mehta T."/>
            <person name="Park D."/>
            <person name="Pearson M."/>
            <person name="Roberts A."/>
            <person name="Saif S."/>
            <person name="Shenoy N."/>
            <person name="Sisk P."/>
            <person name="Stolte C."/>
            <person name="Sykes S."/>
            <person name="Walk T."/>
            <person name="White J."/>
            <person name="Yandava C."/>
            <person name="Burger G."/>
            <person name="Gray M.W."/>
            <person name="Holland P.W.H."/>
            <person name="King N."/>
            <person name="Lang F.B.F."/>
            <person name="Roger A.J."/>
            <person name="Ruiz-Trillo I."/>
            <person name="Lander E."/>
            <person name="Nusbaum C."/>
        </authorList>
    </citation>
    <scope>NUCLEOTIDE SEQUENCE [LARGE SCALE GENOMIC DNA]</scope>
    <source>
        <strain evidence="3">ATCC 38327</strain>
    </source>
</reference>
<protein>
    <submittedName>
        <fullName evidence="2">Uncharacterized protein</fullName>
    </submittedName>
</protein>
<dbReference type="Proteomes" id="UP000054350">
    <property type="component" value="Unassembled WGS sequence"/>
</dbReference>
<reference evidence="2 3" key="1">
    <citation type="submission" date="2009-11" db="EMBL/GenBank/DDBJ databases">
        <title>Annotation of Allomyces macrogynus ATCC 38327.</title>
        <authorList>
            <consortium name="The Broad Institute Genome Sequencing Platform"/>
            <person name="Russ C."/>
            <person name="Cuomo C."/>
            <person name="Burger G."/>
            <person name="Gray M.W."/>
            <person name="Holland P.W.H."/>
            <person name="King N."/>
            <person name="Lang F.B.F."/>
            <person name="Roger A.J."/>
            <person name="Ruiz-Trillo I."/>
            <person name="Young S.K."/>
            <person name="Zeng Q."/>
            <person name="Gargeya S."/>
            <person name="Fitzgerald M."/>
            <person name="Haas B."/>
            <person name="Abouelleil A."/>
            <person name="Alvarado L."/>
            <person name="Arachchi H.M."/>
            <person name="Berlin A."/>
            <person name="Chapman S.B."/>
            <person name="Gearin G."/>
            <person name="Goldberg J."/>
            <person name="Griggs A."/>
            <person name="Gujja S."/>
            <person name="Hansen M."/>
            <person name="Heiman D."/>
            <person name="Howarth C."/>
            <person name="Larimer J."/>
            <person name="Lui A."/>
            <person name="MacDonald P.J.P."/>
            <person name="McCowen C."/>
            <person name="Montmayeur A."/>
            <person name="Murphy C."/>
            <person name="Neiman D."/>
            <person name="Pearson M."/>
            <person name="Priest M."/>
            <person name="Roberts A."/>
            <person name="Saif S."/>
            <person name="Shea T."/>
            <person name="Sisk P."/>
            <person name="Stolte C."/>
            <person name="Sykes S."/>
            <person name="Wortman J."/>
            <person name="Nusbaum C."/>
            <person name="Birren B."/>
        </authorList>
    </citation>
    <scope>NUCLEOTIDE SEQUENCE [LARGE SCALE GENOMIC DNA]</scope>
    <source>
        <strain evidence="2 3">ATCC 38327</strain>
    </source>
</reference>
<organism evidence="2 3">
    <name type="scientific">Allomyces macrogynus (strain ATCC 38327)</name>
    <name type="common">Allomyces javanicus var. macrogynus</name>
    <dbReference type="NCBI Taxonomy" id="578462"/>
    <lineage>
        <taxon>Eukaryota</taxon>
        <taxon>Fungi</taxon>
        <taxon>Fungi incertae sedis</taxon>
        <taxon>Blastocladiomycota</taxon>
        <taxon>Blastocladiomycetes</taxon>
        <taxon>Blastocladiales</taxon>
        <taxon>Blastocladiaceae</taxon>
        <taxon>Allomyces</taxon>
    </lineage>
</organism>
<keyword evidence="3" id="KW-1185">Reference proteome</keyword>
<proteinExistence type="predicted"/>
<feature type="compositionally biased region" description="Low complexity" evidence="1">
    <location>
        <begin position="37"/>
        <end position="52"/>
    </location>
</feature>
<accession>A0A0L0T782</accession>
<dbReference type="OrthoDB" id="5588480at2759"/>
<evidence type="ECO:0000256" key="1">
    <source>
        <dbReference type="SAM" id="MobiDB-lite"/>
    </source>
</evidence>
<feature type="compositionally biased region" description="Low complexity" evidence="1">
    <location>
        <begin position="7"/>
        <end position="28"/>
    </location>
</feature>
<sequence length="280" mass="29362">MAKPKQPAAAPHAAAATTGTPRAAAAAASLRIATMKPSSSSSPSRAAPATAAGGNHTTSQLPVAAQSDPELFALLHRLQNRAETALRSKIKQVDADVEAVVQECARGAQAIVADVDQQRTELDARHRQIWDDLDARVADAHAQLALLDAEFQDAVDRICEEYAALTDELAQLDADYLATVRLPPVGVNAATAGTAVRTPLFAAPVAPPTPYPEGRLTTALWGMSSPEVTPVRPVAGLFTARMAVESPRITVPPPPRSYGWPLRPALDVLANRRVSGGMAG</sequence>